<dbReference type="SMART" id="SM00147">
    <property type="entry name" value="RasGEF"/>
    <property type="match status" value="1"/>
</dbReference>
<reference evidence="4 5" key="1">
    <citation type="submission" date="2022-01" db="EMBL/GenBank/DDBJ databases">
        <title>A high-quality chromosome-level genome assembly of rohu carp, Labeo rohita.</title>
        <authorList>
            <person name="Arick M.A. II"/>
            <person name="Hsu C.-Y."/>
            <person name="Magbanua Z."/>
            <person name="Pechanova O."/>
            <person name="Grover C."/>
            <person name="Miller E."/>
            <person name="Thrash A."/>
            <person name="Ezzel L."/>
            <person name="Alam S."/>
            <person name="Benzie J."/>
            <person name="Hamilton M."/>
            <person name="Karsi A."/>
            <person name="Lawrence M.L."/>
            <person name="Peterson D.G."/>
        </authorList>
    </citation>
    <scope>NUCLEOTIDE SEQUENCE [LARGE SCALE GENOMIC DNA]</scope>
    <source>
        <strain evidence="5">BAU-BD-2019</strain>
        <tissue evidence="4">Blood</tissue>
    </source>
</reference>
<dbReference type="EMBL" id="JACTAM010000020">
    <property type="protein sequence ID" value="KAI2651823.1"/>
    <property type="molecule type" value="Genomic_DNA"/>
</dbReference>
<dbReference type="PANTHER" id="PTHR23113:SF357">
    <property type="entry name" value="RAS-SPECIFIC GUANINE NUCLEOTIDE-RELEASING FACTOR RALGPS2"/>
    <property type="match status" value="1"/>
</dbReference>
<evidence type="ECO:0000259" key="3">
    <source>
        <dbReference type="PROSITE" id="PS50009"/>
    </source>
</evidence>
<dbReference type="SUPFAM" id="SSF48366">
    <property type="entry name" value="Ras GEF"/>
    <property type="match status" value="1"/>
</dbReference>
<dbReference type="PROSITE" id="PS50009">
    <property type="entry name" value="RASGEF_CAT"/>
    <property type="match status" value="1"/>
</dbReference>
<evidence type="ECO:0000313" key="4">
    <source>
        <dbReference type="EMBL" id="KAI2651823.1"/>
    </source>
</evidence>
<dbReference type="InterPro" id="IPR036964">
    <property type="entry name" value="RASGEF_cat_dom_sf"/>
</dbReference>
<sequence length="163" mass="18971">MEKEGSREGRVWKINRRNGNGGAEVSFWVVREILHAQTLKIRAEVLSLYIRTAKKLCDMNNLHAVMAVVSALQSAPIFRLTKTWALLSRKDKATFERLEYLMSKEDNYKRLRDYISSQSMTSCIPYLGIFSFLSYLRTHKTSLSNFQGNYKYNNITNIKFESI</sequence>
<gene>
    <name evidence="4" type="ORF">H4Q32_014579</name>
</gene>
<accession>A0ABQ8LQA4</accession>
<dbReference type="InterPro" id="IPR001895">
    <property type="entry name" value="RASGEF_cat_dom"/>
</dbReference>
<organism evidence="4 5">
    <name type="scientific">Labeo rohita</name>
    <name type="common">Indian major carp</name>
    <name type="synonym">Cyprinus rohita</name>
    <dbReference type="NCBI Taxonomy" id="84645"/>
    <lineage>
        <taxon>Eukaryota</taxon>
        <taxon>Metazoa</taxon>
        <taxon>Chordata</taxon>
        <taxon>Craniata</taxon>
        <taxon>Vertebrata</taxon>
        <taxon>Euteleostomi</taxon>
        <taxon>Actinopterygii</taxon>
        <taxon>Neopterygii</taxon>
        <taxon>Teleostei</taxon>
        <taxon>Ostariophysi</taxon>
        <taxon>Cypriniformes</taxon>
        <taxon>Cyprinidae</taxon>
        <taxon>Labeoninae</taxon>
        <taxon>Labeonini</taxon>
        <taxon>Labeo</taxon>
    </lineage>
</organism>
<dbReference type="PANTHER" id="PTHR23113">
    <property type="entry name" value="GUANINE NUCLEOTIDE EXCHANGE FACTOR"/>
    <property type="match status" value="1"/>
</dbReference>
<proteinExistence type="predicted"/>
<dbReference type="Pfam" id="PF00617">
    <property type="entry name" value="RasGEF"/>
    <property type="match status" value="1"/>
</dbReference>
<evidence type="ECO:0000256" key="1">
    <source>
        <dbReference type="ARBA" id="ARBA00022658"/>
    </source>
</evidence>
<feature type="domain" description="Ras-GEF" evidence="3">
    <location>
        <begin position="1"/>
        <end position="163"/>
    </location>
</feature>
<evidence type="ECO:0000256" key="2">
    <source>
        <dbReference type="PROSITE-ProRule" id="PRU00168"/>
    </source>
</evidence>
<dbReference type="Proteomes" id="UP000830375">
    <property type="component" value="Unassembled WGS sequence"/>
</dbReference>
<dbReference type="InterPro" id="IPR008937">
    <property type="entry name" value="Ras-like_GEF"/>
</dbReference>
<protein>
    <submittedName>
        <fullName evidence="4">Ras-specific guanine nucleotide-releasing factor RalGPS2</fullName>
    </submittedName>
</protein>
<keyword evidence="5" id="KW-1185">Reference proteome</keyword>
<evidence type="ECO:0000313" key="5">
    <source>
        <dbReference type="Proteomes" id="UP000830375"/>
    </source>
</evidence>
<keyword evidence="1 2" id="KW-0344">Guanine-nucleotide releasing factor</keyword>
<dbReference type="Gene3D" id="1.10.840.10">
    <property type="entry name" value="Ras guanine-nucleotide exchange factors catalytic domain"/>
    <property type="match status" value="1"/>
</dbReference>
<comment type="caution">
    <text evidence="4">The sequence shown here is derived from an EMBL/GenBank/DDBJ whole genome shotgun (WGS) entry which is preliminary data.</text>
</comment>
<dbReference type="InterPro" id="IPR023578">
    <property type="entry name" value="Ras_GEF_dom_sf"/>
</dbReference>
<name>A0ABQ8LQA4_LABRO</name>